<protein>
    <submittedName>
        <fullName evidence="1">Chondroitin sulfate N-acetylgalactosaminyltransferase 1</fullName>
    </submittedName>
</protein>
<sequence length="1026" mass="117692">MDVMMSDVDLWRRDPESFLKQRDLNPEHTAPSVDKDVFVLIVEGFLIFNYRPLNELFNKKFFLEIPYEVCKTRRSSRVYTPPDPPGYFDGHVWPMYLKNHQEMETVVSGIVFLDGLKPREELLAAVCKDVCQEIERLRGKNMSSTGFSVYACLFFAGCFCCSNAMPTEVNQEAVNDRPVIGVLTQIVVDDVMKPFGRTYIPASYVKYIESGGGRVMPIRLTLTTSEYENIFRQINGLLFIGGAVDLEASDFARVAKIFYTLARRAYDAGDYFPIWGTCMGMQLLTVLVAGENLLKNTTAENIALPLNLTPEAATSRMFAGFPNDLMKALTQEPLTGNFHHYGLTVKTFQENQNLQSFFSALSTNIAENGVQFLSTIEGRRYPFYGTQWHPEVNRFQWDRKLNFPHSAHAVQLSSLLAEFFTNEGCFCGLGLVYSNKSCTMPPITFQDLPLNIYMVIFGTGIFVFILSLIFCCYFISKLRHQAQSERFGYREVVLKGDPKKLSLHGVISLSVHFIAANLNLTSSPTAVRRRGQQSLVWSGGATSKEGYMALLQEREDSHRHYINSLTKQIAQLKDALQERTQQLQESLDKAKTKGILPQGLESLHKTPTQTDLKEFLRSQLNQAEVNSGVKLPSEYAVIPFDTFTLRRVYQLETGLTRHPEERPARRDRRDELIGTVETALHILNGPHQHTDNTRRKHTHSPSDFIEGMTRTERDRGTVYELMFKGDGPRDFTQLVLFRPFGPMVKVKSESLDTRNILINIIVPLSKRADTFRQFISNFREVCIKQDGRIHLTVVYFGRDQIDQVKAMMDQTTRETRFRSFTLIQLNEEFSRGRGLEVGARAWRRSQNVLLFFCDVDIHFTADFLTSCRLNAEPGKKVYYPVLFSQYNPSIIYRNDTLLPPVQQQLVIRKETGFWRDFGFGMTCQYRSDFINIGGFDRSIKGWGLEDVHLYRKYLHSKLMVIRSPSRSLFHLWHEKKCADELPPDKYKMCMQTKAMSEASHGQLGELFFKREIELHLNSQKQTNKGA</sequence>
<gene>
    <name evidence="1" type="primary">CSGALNACT1</name>
    <name evidence="1" type="ORF">GBF38_004139</name>
</gene>
<proteinExistence type="predicted"/>
<evidence type="ECO:0000313" key="1">
    <source>
        <dbReference type="EMBL" id="KAG8011795.1"/>
    </source>
</evidence>
<reference evidence="1" key="1">
    <citation type="submission" date="2020-04" db="EMBL/GenBank/DDBJ databases">
        <title>A chromosome-scale assembly and high-density genetic map of the yellow drum (Nibea albiflora) genome.</title>
        <authorList>
            <person name="Xu D."/>
            <person name="Zhang W."/>
            <person name="Chen R."/>
            <person name="Tan P."/>
            <person name="Wang L."/>
            <person name="Song H."/>
            <person name="Tian L."/>
            <person name="Zhu Q."/>
            <person name="Wang B."/>
        </authorList>
    </citation>
    <scope>NUCLEOTIDE SEQUENCE</scope>
    <source>
        <strain evidence="1">ZJHYS-2018</strain>
    </source>
</reference>
<evidence type="ECO:0000313" key="2">
    <source>
        <dbReference type="Proteomes" id="UP000805704"/>
    </source>
</evidence>
<comment type="caution">
    <text evidence="1">The sequence shown here is derived from an EMBL/GenBank/DDBJ whole genome shotgun (WGS) entry which is preliminary data.</text>
</comment>
<keyword evidence="2" id="KW-1185">Reference proteome</keyword>
<dbReference type="EMBL" id="CM024801">
    <property type="protein sequence ID" value="KAG8011795.1"/>
    <property type="molecule type" value="Genomic_DNA"/>
</dbReference>
<organism evidence="1 2">
    <name type="scientific">Nibea albiflora</name>
    <name type="common">Yellow drum</name>
    <name type="synonym">Corvina albiflora</name>
    <dbReference type="NCBI Taxonomy" id="240163"/>
    <lineage>
        <taxon>Eukaryota</taxon>
        <taxon>Metazoa</taxon>
        <taxon>Chordata</taxon>
        <taxon>Craniata</taxon>
        <taxon>Vertebrata</taxon>
        <taxon>Euteleostomi</taxon>
        <taxon>Actinopterygii</taxon>
        <taxon>Neopterygii</taxon>
        <taxon>Teleostei</taxon>
        <taxon>Neoteleostei</taxon>
        <taxon>Acanthomorphata</taxon>
        <taxon>Eupercaria</taxon>
        <taxon>Sciaenidae</taxon>
        <taxon>Nibea</taxon>
    </lineage>
</organism>
<dbReference type="Proteomes" id="UP000805704">
    <property type="component" value="Chromosome 13"/>
</dbReference>
<accession>A0ACB7FBD2</accession>
<name>A0ACB7FBD2_NIBAL</name>